<dbReference type="GO" id="GO:0046872">
    <property type="term" value="F:metal ion binding"/>
    <property type="evidence" value="ECO:0007669"/>
    <property type="project" value="UniProtKB-KW"/>
</dbReference>
<proteinExistence type="predicted"/>
<evidence type="ECO:0000256" key="5">
    <source>
        <dbReference type="PROSITE-ProRule" id="PRU00125"/>
    </source>
</evidence>
<dbReference type="SMART" id="SM00132">
    <property type="entry name" value="LIM"/>
    <property type="match status" value="2"/>
</dbReference>
<dbReference type="PANTHER" id="PTHR24205">
    <property type="entry name" value="FOUR AND A HALF LIM DOMAINS PROTEIN"/>
    <property type="match status" value="1"/>
</dbReference>
<evidence type="ECO:0000256" key="2">
    <source>
        <dbReference type="ARBA" id="ARBA00022737"/>
    </source>
</evidence>
<evidence type="ECO:0000259" key="6">
    <source>
        <dbReference type="PROSITE" id="PS50023"/>
    </source>
</evidence>
<dbReference type="CDD" id="cd08368">
    <property type="entry name" value="LIM"/>
    <property type="match status" value="2"/>
</dbReference>
<dbReference type="GO" id="GO:0003712">
    <property type="term" value="F:transcription coregulator activity"/>
    <property type="evidence" value="ECO:0007669"/>
    <property type="project" value="TreeGrafter"/>
</dbReference>
<dbReference type="Pfam" id="PF00412">
    <property type="entry name" value="LIM"/>
    <property type="match status" value="2"/>
</dbReference>
<keyword evidence="2" id="KW-0677">Repeat</keyword>
<protein>
    <recommendedName>
        <fullName evidence="6">LIM zinc-binding domain-containing protein</fullName>
    </recommendedName>
</protein>
<dbReference type="PROSITE" id="PS50023">
    <property type="entry name" value="LIM_DOMAIN_2"/>
    <property type="match status" value="2"/>
</dbReference>
<accession>A0AAV2TL69</accession>
<dbReference type="AlphaFoldDB" id="A0AAV2TL69"/>
<dbReference type="GO" id="GO:0005634">
    <property type="term" value="C:nucleus"/>
    <property type="evidence" value="ECO:0007669"/>
    <property type="project" value="TreeGrafter"/>
</dbReference>
<comment type="caution">
    <text evidence="7">The sequence shown here is derived from an EMBL/GenBank/DDBJ whole genome shotgun (WGS) entry which is preliminary data.</text>
</comment>
<gene>
    <name evidence="7" type="ORF">CDAUBV1_LOCUS11371</name>
</gene>
<evidence type="ECO:0000256" key="4">
    <source>
        <dbReference type="ARBA" id="ARBA00023038"/>
    </source>
</evidence>
<dbReference type="PROSITE" id="PS00478">
    <property type="entry name" value="LIM_DOMAIN_1"/>
    <property type="match status" value="1"/>
</dbReference>
<feature type="domain" description="LIM zinc-binding" evidence="6">
    <location>
        <begin position="120"/>
        <end position="179"/>
    </location>
</feature>
<evidence type="ECO:0000256" key="1">
    <source>
        <dbReference type="ARBA" id="ARBA00022723"/>
    </source>
</evidence>
<sequence>MEICGRCKSFLDGGETVLQACGRFYHLDCFRCACCNEVLYTGRFRPVAEIYPVCRPCWMTRSRNHIERLISKWSKYPGRIRQRTQDDTISEWEPGDHSAHEYKPKRNERYFEEMEESFGIVCYACNGNIPQGTLYAYVNGHPMHAACLSCFHCQTSLCGRDFVARDKKFFCLEHSPSID</sequence>
<evidence type="ECO:0000313" key="7">
    <source>
        <dbReference type="EMBL" id="CAL5137100.1"/>
    </source>
</evidence>
<name>A0AAV2TL69_CALDB</name>
<keyword evidence="4 5" id="KW-0440">LIM domain</keyword>
<dbReference type="GO" id="GO:0030018">
    <property type="term" value="C:Z disc"/>
    <property type="evidence" value="ECO:0007669"/>
    <property type="project" value="TreeGrafter"/>
</dbReference>
<feature type="domain" description="LIM zinc-binding" evidence="6">
    <location>
        <begin position="2"/>
        <end position="64"/>
    </location>
</feature>
<dbReference type="PANTHER" id="PTHR24205:SF16">
    <property type="entry name" value="GH01042P-RELATED"/>
    <property type="match status" value="1"/>
</dbReference>
<reference evidence="7" key="1">
    <citation type="submission" date="2024-06" db="EMBL/GenBank/DDBJ databases">
        <authorList>
            <person name="Liu X."/>
            <person name="Lenzi L."/>
            <person name="Haldenby T S."/>
            <person name="Uol C."/>
        </authorList>
    </citation>
    <scope>NUCLEOTIDE SEQUENCE</scope>
</reference>
<organism evidence="7 8">
    <name type="scientific">Calicophoron daubneyi</name>
    <name type="common">Rumen fluke</name>
    <name type="synonym">Paramphistomum daubneyi</name>
    <dbReference type="NCBI Taxonomy" id="300641"/>
    <lineage>
        <taxon>Eukaryota</taxon>
        <taxon>Metazoa</taxon>
        <taxon>Spiralia</taxon>
        <taxon>Lophotrochozoa</taxon>
        <taxon>Platyhelminthes</taxon>
        <taxon>Trematoda</taxon>
        <taxon>Digenea</taxon>
        <taxon>Plagiorchiida</taxon>
        <taxon>Pronocephalata</taxon>
        <taxon>Paramphistomoidea</taxon>
        <taxon>Paramphistomidae</taxon>
        <taxon>Calicophoron</taxon>
    </lineage>
</organism>
<dbReference type="InterPro" id="IPR001781">
    <property type="entry name" value="Znf_LIM"/>
</dbReference>
<evidence type="ECO:0000256" key="3">
    <source>
        <dbReference type="ARBA" id="ARBA00022833"/>
    </source>
</evidence>
<keyword evidence="3 5" id="KW-0862">Zinc</keyword>
<evidence type="ECO:0000313" key="8">
    <source>
        <dbReference type="Proteomes" id="UP001497525"/>
    </source>
</evidence>
<keyword evidence="1 5" id="KW-0479">Metal-binding</keyword>
<dbReference type="Proteomes" id="UP001497525">
    <property type="component" value="Unassembled WGS sequence"/>
</dbReference>
<dbReference type="EMBL" id="CAXLJL010000378">
    <property type="protein sequence ID" value="CAL5137100.1"/>
    <property type="molecule type" value="Genomic_DNA"/>
</dbReference>
<dbReference type="Gene3D" id="2.10.110.10">
    <property type="entry name" value="Cysteine Rich Protein"/>
    <property type="match status" value="2"/>
</dbReference>